<protein>
    <recommendedName>
        <fullName evidence="3">F-box domain-containing protein</fullName>
    </recommendedName>
</protein>
<dbReference type="AlphaFoldDB" id="A0A165ELR4"/>
<dbReference type="EMBL" id="KV427620">
    <property type="protein sequence ID" value="KZT07320.1"/>
    <property type="molecule type" value="Genomic_DNA"/>
</dbReference>
<dbReference type="SUPFAM" id="SSF81383">
    <property type="entry name" value="F-box domain"/>
    <property type="match status" value="1"/>
</dbReference>
<keyword evidence="2" id="KW-1185">Reference proteome</keyword>
<evidence type="ECO:0000313" key="2">
    <source>
        <dbReference type="Proteomes" id="UP000076871"/>
    </source>
</evidence>
<organism evidence="1 2">
    <name type="scientific">Laetiporus sulphureus 93-53</name>
    <dbReference type="NCBI Taxonomy" id="1314785"/>
    <lineage>
        <taxon>Eukaryota</taxon>
        <taxon>Fungi</taxon>
        <taxon>Dikarya</taxon>
        <taxon>Basidiomycota</taxon>
        <taxon>Agaricomycotina</taxon>
        <taxon>Agaricomycetes</taxon>
        <taxon>Polyporales</taxon>
        <taxon>Laetiporus</taxon>
    </lineage>
</organism>
<gene>
    <name evidence="1" type="ORF">LAESUDRAFT_812305</name>
</gene>
<dbReference type="RefSeq" id="XP_040765060.1">
    <property type="nucleotide sequence ID" value="XM_040914393.1"/>
</dbReference>
<dbReference type="Proteomes" id="UP000076871">
    <property type="component" value="Unassembled WGS sequence"/>
</dbReference>
<dbReference type="GeneID" id="63831420"/>
<evidence type="ECO:0008006" key="3">
    <source>
        <dbReference type="Google" id="ProtNLM"/>
    </source>
</evidence>
<sequence>MEPVMELEVEPEVEAVVEPEVELEVEPVVEPEVEPVANREVELELPIEVWENVINHLWDDQRALRRCMLVCRAWYPPSLFHLRRLIRIKTVKTVMAYAKKLKRRPELSKRPYDMTIVGKYQETDLSALSTAAIMLARKLPRLERLTIQNSEWKLSTMHGDIFLHLSAFSVTRLHLHIVMFPSITVLARLDSKAVSGSLRGPGEEQLDKLASRFQHRMQRFSLAEYTSIYTISPGPVEWDQVYEHISVIFRADFIYQPHVAQARFILYRYQVIIDYYERLEYQPHRIVREFPRPRQPVEDDQELYHLLFDEEYGISSDEEEPF</sequence>
<dbReference type="CDD" id="cd09917">
    <property type="entry name" value="F-box_SF"/>
    <property type="match status" value="1"/>
</dbReference>
<reference evidence="1 2" key="1">
    <citation type="journal article" date="2016" name="Mol. Biol. Evol.">
        <title>Comparative Genomics of Early-Diverging Mushroom-Forming Fungi Provides Insights into the Origins of Lignocellulose Decay Capabilities.</title>
        <authorList>
            <person name="Nagy L.G."/>
            <person name="Riley R."/>
            <person name="Tritt A."/>
            <person name="Adam C."/>
            <person name="Daum C."/>
            <person name="Floudas D."/>
            <person name="Sun H."/>
            <person name="Yadav J.S."/>
            <person name="Pangilinan J."/>
            <person name="Larsson K.H."/>
            <person name="Matsuura K."/>
            <person name="Barry K."/>
            <person name="Labutti K."/>
            <person name="Kuo R."/>
            <person name="Ohm R.A."/>
            <person name="Bhattacharya S.S."/>
            <person name="Shirouzu T."/>
            <person name="Yoshinaga Y."/>
            <person name="Martin F.M."/>
            <person name="Grigoriev I.V."/>
            <person name="Hibbett D.S."/>
        </authorList>
    </citation>
    <scope>NUCLEOTIDE SEQUENCE [LARGE SCALE GENOMIC DNA]</scope>
    <source>
        <strain evidence="1 2">93-53</strain>
    </source>
</reference>
<proteinExistence type="predicted"/>
<name>A0A165ELR4_9APHY</name>
<dbReference type="InParanoid" id="A0A165ELR4"/>
<accession>A0A165ELR4</accession>
<evidence type="ECO:0000313" key="1">
    <source>
        <dbReference type="EMBL" id="KZT07320.1"/>
    </source>
</evidence>
<dbReference type="InterPro" id="IPR036047">
    <property type="entry name" value="F-box-like_dom_sf"/>
</dbReference>